<dbReference type="AlphaFoldDB" id="A0AAW0F8I4"/>
<feature type="domain" description="SMP" evidence="2">
    <location>
        <begin position="331"/>
        <end position="372"/>
    </location>
</feature>
<dbReference type="EMBL" id="JASBNA010000099">
    <property type="protein sequence ID" value="KAK7676943.1"/>
    <property type="molecule type" value="Genomic_DNA"/>
</dbReference>
<evidence type="ECO:0000256" key="1">
    <source>
        <dbReference type="SAM" id="MobiDB-lite"/>
    </source>
</evidence>
<evidence type="ECO:0000313" key="4">
    <source>
        <dbReference type="Proteomes" id="UP001385951"/>
    </source>
</evidence>
<feature type="compositionally biased region" description="Low complexity" evidence="1">
    <location>
        <begin position="262"/>
        <end position="277"/>
    </location>
</feature>
<feature type="compositionally biased region" description="Low complexity" evidence="1">
    <location>
        <begin position="336"/>
        <end position="349"/>
    </location>
</feature>
<feature type="compositionally biased region" description="Basic and acidic residues" evidence="1">
    <location>
        <begin position="368"/>
        <end position="384"/>
    </location>
</feature>
<protein>
    <recommendedName>
        <fullName evidence="2">SMP domain-containing protein</fullName>
    </recommendedName>
</protein>
<evidence type="ECO:0000259" key="2">
    <source>
        <dbReference type="Pfam" id="PF04927"/>
    </source>
</evidence>
<proteinExistence type="predicted"/>
<feature type="region of interest" description="Disordered" evidence="1">
    <location>
        <begin position="242"/>
        <end position="290"/>
    </location>
</feature>
<keyword evidence="4" id="KW-1185">Reference proteome</keyword>
<dbReference type="InterPro" id="IPR007011">
    <property type="entry name" value="LEA_SMP_dom"/>
</dbReference>
<organism evidence="3 4">
    <name type="scientific">Cerrena zonata</name>
    <dbReference type="NCBI Taxonomy" id="2478898"/>
    <lineage>
        <taxon>Eukaryota</taxon>
        <taxon>Fungi</taxon>
        <taxon>Dikarya</taxon>
        <taxon>Basidiomycota</taxon>
        <taxon>Agaricomycotina</taxon>
        <taxon>Agaricomycetes</taxon>
        <taxon>Polyporales</taxon>
        <taxon>Cerrenaceae</taxon>
        <taxon>Cerrena</taxon>
    </lineage>
</organism>
<evidence type="ECO:0000313" key="3">
    <source>
        <dbReference type="EMBL" id="KAK7676943.1"/>
    </source>
</evidence>
<reference evidence="3 4" key="1">
    <citation type="submission" date="2022-09" db="EMBL/GenBank/DDBJ databases">
        <authorList>
            <person name="Palmer J.M."/>
        </authorList>
    </citation>
    <scope>NUCLEOTIDE SEQUENCE [LARGE SCALE GENOMIC DNA]</scope>
    <source>
        <strain evidence="3 4">DSM 7382</strain>
    </source>
</reference>
<comment type="caution">
    <text evidence="3">The sequence shown here is derived from an EMBL/GenBank/DDBJ whole genome shotgun (WGS) entry which is preliminary data.</text>
</comment>
<feature type="region of interest" description="Disordered" evidence="1">
    <location>
        <begin position="365"/>
        <end position="384"/>
    </location>
</feature>
<name>A0AAW0F8I4_9APHY</name>
<gene>
    <name evidence="3" type="ORF">QCA50_020061</name>
</gene>
<dbReference type="Proteomes" id="UP001385951">
    <property type="component" value="Unassembled WGS sequence"/>
</dbReference>
<feature type="region of interest" description="Disordered" evidence="1">
    <location>
        <begin position="43"/>
        <end position="67"/>
    </location>
</feature>
<accession>A0AAW0F8I4</accession>
<feature type="region of interest" description="Disordered" evidence="1">
    <location>
        <begin position="302"/>
        <end position="356"/>
    </location>
</feature>
<dbReference type="Pfam" id="PF04927">
    <property type="entry name" value="SMP"/>
    <property type="match status" value="1"/>
</dbReference>
<feature type="region of interest" description="Disordered" evidence="1">
    <location>
        <begin position="194"/>
        <end position="217"/>
    </location>
</feature>
<sequence>MSSNSTMVLTAAHNDAMHFGARIDLKSISEADARKLMSAEHKALGYRPPPGSLAAEAQAEAAKHPSTPIRISAEELRKAAIADAERIKGLRASTNELNLNTVGAAEARKLMSEEHKALGYRPPPGSLAAQAQSAATKHPNGVPDAHPDAHDLQRAALEDIAKIEANAASAAAAINLEAIGEAEARKLMSEEHKALGYRPPPGSLAAEAQAAAAKHPHSTAGVDAATLAKAALEDAKKIEIQRRASGGSLNSERMTGGRRRSSGSSSSEKMISSKNRSASGGSLDHEKINPDTITVTEARQLQSEEQKILGHRPPTDSVAAQVQSAVDQRDQEPVTQEIAASIQSQEQQALGHRPEAGSIAAVAQSLADKNENDGEERTLGEAGL</sequence>
<feature type="region of interest" description="Disordered" evidence="1">
    <location>
        <begin position="124"/>
        <end position="144"/>
    </location>
</feature>